<evidence type="ECO:0000256" key="6">
    <source>
        <dbReference type="ARBA" id="ARBA00022763"/>
    </source>
</evidence>
<dbReference type="PANTHER" id="PTHR47707:SF1">
    <property type="entry name" value="NUDIX HYDROLASE FAMILY PROTEIN"/>
    <property type="match status" value="1"/>
</dbReference>
<evidence type="ECO:0000256" key="12">
    <source>
        <dbReference type="RuleBase" id="RU003476"/>
    </source>
</evidence>
<evidence type="ECO:0000313" key="14">
    <source>
        <dbReference type="EMBL" id="MEE3852759.1"/>
    </source>
</evidence>
<dbReference type="InterPro" id="IPR047127">
    <property type="entry name" value="MutT-like"/>
</dbReference>
<evidence type="ECO:0000256" key="8">
    <source>
        <dbReference type="ARBA" id="ARBA00022842"/>
    </source>
</evidence>
<evidence type="ECO:0000313" key="15">
    <source>
        <dbReference type="Proteomes" id="UP001347146"/>
    </source>
</evidence>
<evidence type="ECO:0000256" key="9">
    <source>
        <dbReference type="ARBA" id="ARBA00023204"/>
    </source>
</evidence>
<evidence type="ECO:0000256" key="1">
    <source>
        <dbReference type="ARBA" id="ARBA00001946"/>
    </source>
</evidence>
<dbReference type="PRINTS" id="PR00502">
    <property type="entry name" value="NUDIXFAMILY"/>
</dbReference>
<keyword evidence="6" id="KW-0227">DNA damage</keyword>
<proteinExistence type="inferred from homology"/>
<dbReference type="PROSITE" id="PS51462">
    <property type="entry name" value="NUDIX"/>
    <property type="match status" value="1"/>
</dbReference>
<dbReference type="InterPro" id="IPR020476">
    <property type="entry name" value="Nudix_hydrolase"/>
</dbReference>
<keyword evidence="9" id="KW-0234">DNA repair</keyword>
<keyword evidence="3" id="KW-0515">Mutator protein</keyword>
<evidence type="ECO:0000256" key="4">
    <source>
        <dbReference type="ARBA" id="ARBA00022705"/>
    </source>
</evidence>
<keyword evidence="7 12" id="KW-0378">Hydrolase</keyword>
<evidence type="ECO:0000256" key="2">
    <source>
        <dbReference type="ARBA" id="ARBA00005582"/>
    </source>
</evidence>
<dbReference type="PROSITE" id="PS00893">
    <property type="entry name" value="NUDIX_BOX"/>
    <property type="match status" value="1"/>
</dbReference>
<feature type="domain" description="Nudix hydrolase" evidence="13">
    <location>
        <begin position="3"/>
        <end position="127"/>
    </location>
</feature>
<dbReference type="InterPro" id="IPR015797">
    <property type="entry name" value="NUDIX_hydrolase-like_dom_sf"/>
</dbReference>
<dbReference type="InterPro" id="IPR000086">
    <property type="entry name" value="NUDIX_hydrolase_dom"/>
</dbReference>
<name>A0ABU7MI28_9ACTN</name>
<comment type="similarity">
    <text evidence="2 12">Belongs to the Nudix hydrolase family.</text>
</comment>
<evidence type="ECO:0000256" key="10">
    <source>
        <dbReference type="ARBA" id="ARBA00035861"/>
    </source>
</evidence>
<comment type="caution">
    <text evidence="14">The sequence shown here is derived from an EMBL/GenBank/DDBJ whole genome shotgun (WGS) entry which is preliminary data.</text>
</comment>
<keyword evidence="8" id="KW-0460">Magnesium</keyword>
<dbReference type="PANTHER" id="PTHR47707">
    <property type="entry name" value="8-OXO-DGTP DIPHOSPHATASE"/>
    <property type="match status" value="1"/>
</dbReference>
<comment type="catalytic activity">
    <reaction evidence="10">
        <text>8-oxo-dGTP + H2O = 8-oxo-dGMP + diphosphate + H(+)</text>
        <dbReference type="Rhea" id="RHEA:31575"/>
        <dbReference type="ChEBI" id="CHEBI:15377"/>
        <dbReference type="ChEBI" id="CHEBI:15378"/>
        <dbReference type="ChEBI" id="CHEBI:33019"/>
        <dbReference type="ChEBI" id="CHEBI:63224"/>
        <dbReference type="ChEBI" id="CHEBI:77896"/>
        <dbReference type="EC" id="3.6.1.55"/>
    </reaction>
</comment>
<accession>A0ABU7MI28</accession>
<dbReference type="Pfam" id="PF00293">
    <property type="entry name" value="NUDIX"/>
    <property type="match status" value="1"/>
</dbReference>
<evidence type="ECO:0000256" key="3">
    <source>
        <dbReference type="ARBA" id="ARBA00022457"/>
    </source>
</evidence>
<dbReference type="Gene3D" id="3.90.79.10">
    <property type="entry name" value="Nucleoside Triphosphate Pyrophosphohydrolase"/>
    <property type="match status" value="1"/>
</dbReference>
<keyword evidence="5" id="KW-0479">Metal-binding</keyword>
<protein>
    <recommendedName>
        <fullName evidence="11">8-oxo-dGTP diphosphatase</fullName>
        <ecNumber evidence="11">3.6.1.55</ecNumber>
    </recommendedName>
</protein>
<dbReference type="SUPFAM" id="SSF55811">
    <property type="entry name" value="Nudix"/>
    <property type="match status" value="1"/>
</dbReference>
<evidence type="ECO:0000259" key="13">
    <source>
        <dbReference type="PROSITE" id="PS51462"/>
    </source>
</evidence>
<organism evidence="14 15">
    <name type="scientific">Gordonia sesuvii</name>
    <dbReference type="NCBI Taxonomy" id="3116777"/>
    <lineage>
        <taxon>Bacteria</taxon>
        <taxon>Bacillati</taxon>
        <taxon>Actinomycetota</taxon>
        <taxon>Actinomycetes</taxon>
        <taxon>Mycobacteriales</taxon>
        <taxon>Gordoniaceae</taxon>
        <taxon>Gordonia</taxon>
    </lineage>
</organism>
<gene>
    <name evidence="14" type="ORF">VZC37_20635</name>
</gene>
<dbReference type="InterPro" id="IPR020084">
    <property type="entry name" value="NUDIX_hydrolase_CS"/>
</dbReference>
<evidence type="ECO:0000256" key="11">
    <source>
        <dbReference type="ARBA" id="ARBA00038905"/>
    </source>
</evidence>
<dbReference type="RefSeq" id="WP_330435268.1">
    <property type="nucleotide sequence ID" value="NZ_JAZDUF010000007.1"/>
</dbReference>
<comment type="cofactor">
    <cofactor evidence="1">
        <name>Mg(2+)</name>
        <dbReference type="ChEBI" id="CHEBI:18420"/>
    </cofactor>
</comment>
<reference evidence="14 15" key="1">
    <citation type="submission" date="2024-01" db="EMBL/GenBank/DDBJ databases">
        <title>Draft genome sequence of Gordonia sp. LSe1-13.</title>
        <authorList>
            <person name="Suphannarot A."/>
            <person name="Mingma R."/>
        </authorList>
    </citation>
    <scope>NUCLEOTIDE SEQUENCE [LARGE SCALE GENOMIC DNA]</scope>
    <source>
        <strain evidence="14 15">LSe1-13</strain>
    </source>
</reference>
<evidence type="ECO:0000256" key="5">
    <source>
        <dbReference type="ARBA" id="ARBA00022723"/>
    </source>
</evidence>
<dbReference type="CDD" id="cd03425">
    <property type="entry name" value="NUDIX_MutT_NudA_like"/>
    <property type="match status" value="1"/>
</dbReference>
<dbReference type="Proteomes" id="UP001347146">
    <property type="component" value="Unassembled WGS sequence"/>
</dbReference>
<evidence type="ECO:0000256" key="7">
    <source>
        <dbReference type="ARBA" id="ARBA00022801"/>
    </source>
</evidence>
<sequence length="139" mass="15174">MTARRVVVAGAIVADRRLLLAQRSYPPEVAGMWELPGGKAEPGESRESALRRELREELGVEVTVGAALKESVALRHDLVLVALRAHIEDGTPRAVEHRAVRWVDADELRRLHAEGSLVPADTAWVPELLADLAKRPGPS</sequence>
<keyword evidence="4" id="KW-0235">DNA replication</keyword>
<keyword evidence="15" id="KW-1185">Reference proteome</keyword>
<dbReference type="EC" id="3.6.1.55" evidence="11"/>
<dbReference type="EMBL" id="JAZDUF010000007">
    <property type="protein sequence ID" value="MEE3852759.1"/>
    <property type="molecule type" value="Genomic_DNA"/>
</dbReference>